<accession>A0ABY5Y1X2</accession>
<dbReference type="EMBL" id="CP065938">
    <property type="protein sequence ID" value="UWX06056.1"/>
    <property type="molecule type" value="Genomic_DNA"/>
</dbReference>
<dbReference type="RefSeq" id="WP_334315655.1">
    <property type="nucleotide sequence ID" value="NZ_CP065938.1"/>
</dbReference>
<keyword evidence="1" id="KW-0732">Signal</keyword>
<evidence type="ECO:0000313" key="3">
    <source>
        <dbReference type="Proteomes" id="UP001058120"/>
    </source>
</evidence>
<evidence type="ECO:0000313" key="2">
    <source>
        <dbReference type="EMBL" id="UWX06056.1"/>
    </source>
</evidence>
<evidence type="ECO:0000256" key="1">
    <source>
        <dbReference type="SAM" id="SignalP"/>
    </source>
</evidence>
<organism evidence="2 3">
    <name type="scientific">Taurinivorans muris</name>
    <dbReference type="NCBI Taxonomy" id="2787751"/>
    <lineage>
        <taxon>Bacteria</taxon>
        <taxon>Pseudomonadati</taxon>
        <taxon>Thermodesulfobacteriota</taxon>
        <taxon>Desulfovibrionia</taxon>
        <taxon>Desulfovibrionales</taxon>
        <taxon>Desulfovibrionaceae</taxon>
        <taxon>Taurinivorans</taxon>
    </lineage>
</organism>
<sequence length="212" mass="24465">MKKLYLFVLFVFLGLQCACSANPKAGILHGDNSGMQKTASQPQKTVFLVPKQTKSEYFALMFQELTPYIENALVENNFIPAKESKHADYIAVVDFGTLGSKVITKTYSEPRYRYPLSFYEYDDHIGTGAYFDNGQEYRTKQYQVYPHFLTLACYKQKQQNNAEPIWQTTLVLQSLSDDFRASIQPLLVPLSKNIRQAVLWNDTVYYEFTDIK</sequence>
<dbReference type="Proteomes" id="UP001058120">
    <property type="component" value="Chromosome"/>
</dbReference>
<keyword evidence="3" id="KW-1185">Reference proteome</keyword>
<reference evidence="2" key="1">
    <citation type="submission" date="2020-12" db="EMBL/GenBank/DDBJ databases">
        <title>Taurinivorans muris gen. nov., sp. nov., fundamental and realized metabolic niche of a ubiquitous sulfidogenic bacterium in the murine intestine.</title>
        <authorList>
            <person name="Ye H."/>
            <person name="Hanson B.T."/>
            <person name="Loy A."/>
        </authorList>
    </citation>
    <scope>NUCLEOTIDE SEQUENCE</scope>
    <source>
        <strain evidence="2">LT0009</strain>
    </source>
</reference>
<protein>
    <recommendedName>
        <fullName evidence="4">Lipoprotein</fullName>
    </recommendedName>
</protein>
<feature type="signal peptide" evidence="1">
    <location>
        <begin position="1"/>
        <end position="20"/>
    </location>
</feature>
<name>A0ABY5Y1X2_9BACT</name>
<feature type="chain" id="PRO_5047233753" description="Lipoprotein" evidence="1">
    <location>
        <begin position="21"/>
        <end position="212"/>
    </location>
</feature>
<proteinExistence type="predicted"/>
<evidence type="ECO:0008006" key="4">
    <source>
        <dbReference type="Google" id="ProtNLM"/>
    </source>
</evidence>
<gene>
    <name evidence="2" type="ORF">JBF11_01705</name>
</gene>